<feature type="modified residue" description="4-aspartylphosphate" evidence="3">
    <location>
        <position position="61"/>
    </location>
</feature>
<dbReference type="InterPro" id="IPR001789">
    <property type="entry name" value="Sig_transdc_resp-reg_receiver"/>
</dbReference>
<dbReference type="SUPFAM" id="SSF52172">
    <property type="entry name" value="CheY-like"/>
    <property type="match status" value="1"/>
</dbReference>
<dbReference type="SMART" id="SM00448">
    <property type="entry name" value="REC"/>
    <property type="match status" value="1"/>
</dbReference>
<evidence type="ECO:0000256" key="2">
    <source>
        <dbReference type="ARBA" id="ARBA00023012"/>
    </source>
</evidence>
<keyword evidence="1 3" id="KW-0597">Phosphoprotein</keyword>
<dbReference type="InterPro" id="IPR011006">
    <property type="entry name" value="CheY-like_superfamily"/>
</dbReference>
<sequence length="144" mass="16654">MSKNSWEKEKKMILLVEDNEEYRELLADYLRDQGYGVVTAIDGMEASQKARRQNFSAIISDLMMPRKDGIRLSQEIIKFSETPILLMTGEMDKYKYGLDTLPNVTLIQKPFKRELLKILIEKMTSVDVKKASKKVTKKMTKKAS</sequence>
<evidence type="ECO:0000313" key="6">
    <source>
        <dbReference type="Proteomes" id="UP000196531"/>
    </source>
</evidence>
<organism evidence="5 6">
    <name type="scientific">Halobacteriovorax marinus</name>
    <dbReference type="NCBI Taxonomy" id="97084"/>
    <lineage>
        <taxon>Bacteria</taxon>
        <taxon>Pseudomonadati</taxon>
        <taxon>Bdellovibrionota</taxon>
        <taxon>Bacteriovoracia</taxon>
        <taxon>Bacteriovoracales</taxon>
        <taxon>Halobacteriovoraceae</taxon>
        <taxon>Halobacteriovorax</taxon>
    </lineage>
</organism>
<dbReference type="Gene3D" id="3.40.50.2300">
    <property type="match status" value="1"/>
</dbReference>
<evidence type="ECO:0000256" key="3">
    <source>
        <dbReference type="PROSITE-ProRule" id="PRU00169"/>
    </source>
</evidence>
<proteinExistence type="predicted"/>
<accession>A0A1Y5FD14</accession>
<evidence type="ECO:0000313" key="5">
    <source>
        <dbReference type="EMBL" id="OUR96849.1"/>
    </source>
</evidence>
<keyword evidence="2" id="KW-0902">Two-component regulatory system</keyword>
<evidence type="ECO:0000256" key="1">
    <source>
        <dbReference type="ARBA" id="ARBA00022553"/>
    </source>
</evidence>
<feature type="domain" description="Response regulatory" evidence="4">
    <location>
        <begin position="12"/>
        <end position="124"/>
    </location>
</feature>
<dbReference type="AlphaFoldDB" id="A0A1Y5FD14"/>
<reference evidence="6" key="1">
    <citation type="journal article" date="2017" name="Proc. Natl. Acad. Sci. U.S.A.">
        <title>Simulation of Deepwater Horizon oil plume reveals substrate specialization within a complex community of hydrocarbon-degraders.</title>
        <authorList>
            <person name="Hu P."/>
            <person name="Dubinsky E.A."/>
            <person name="Probst A.J."/>
            <person name="Wang J."/>
            <person name="Sieber C.M.K."/>
            <person name="Tom L.M."/>
            <person name="Gardinali P."/>
            <person name="Banfield J.F."/>
            <person name="Atlas R.M."/>
            <person name="Andersen G.L."/>
        </authorList>
    </citation>
    <scope>NUCLEOTIDE SEQUENCE [LARGE SCALE GENOMIC DNA]</scope>
</reference>
<dbReference type="Proteomes" id="UP000196531">
    <property type="component" value="Unassembled WGS sequence"/>
</dbReference>
<dbReference type="PANTHER" id="PTHR44591">
    <property type="entry name" value="STRESS RESPONSE REGULATOR PROTEIN 1"/>
    <property type="match status" value="1"/>
</dbReference>
<name>A0A1Y5FD14_9BACT</name>
<dbReference type="Pfam" id="PF00072">
    <property type="entry name" value="Response_reg"/>
    <property type="match status" value="1"/>
</dbReference>
<evidence type="ECO:0000259" key="4">
    <source>
        <dbReference type="PROSITE" id="PS50110"/>
    </source>
</evidence>
<gene>
    <name evidence="5" type="ORF">A9Q84_10960</name>
</gene>
<dbReference type="GO" id="GO:0000160">
    <property type="term" value="P:phosphorelay signal transduction system"/>
    <property type="evidence" value="ECO:0007669"/>
    <property type="project" value="UniProtKB-KW"/>
</dbReference>
<dbReference type="PROSITE" id="PS50110">
    <property type="entry name" value="RESPONSE_REGULATORY"/>
    <property type="match status" value="1"/>
</dbReference>
<dbReference type="InterPro" id="IPR050595">
    <property type="entry name" value="Bact_response_regulator"/>
</dbReference>
<dbReference type="EMBL" id="MAAO01000006">
    <property type="protein sequence ID" value="OUR96849.1"/>
    <property type="molecule type" value="Genomic_DNA"/>
</dbReference>
<protein>
    <recommendedName>
        <fullName evidence="4">Response regulatory domain-containing protein</fullName>
    </recommendedName>
</protein>
<dbReference type="PANTHER" id="PTHR44591:SF14">
    <property type="entry name" value="PROTEIN PILG"/>
    <property type="match status" value="1"/>
</dbReference>
<comment type="caution">
    <text evidence="5">The sequence shown here is derived from an EMBL/GenBank/DDBJ whole genome shotgun (WGS) entry which is preliminary data.</text>
</comment>